<dbReference type="InterPro" id="IPR036105">
    <property type="entry name" value="DiNase_FeMo-co_biosyn_sf"/>
</dbReference>
<evidence type="ECO:0000313" key="2">
    <source>
        <dbReference type="EMBL" id="MBC8207953.1"/>
    </source>
</evidence>
<comment type="caution">
    <text evidence="2">The sequence shown here is derived from an EMBL/GenBank/DDBJ whole genome shotgun (WGS) entry which is preliminary data.</text>
</comment>
<gene>
    <name evidence="2" type="ORF">H8E79_02150</name>
</gene>
<dbReference type="PANTHER" id="PTHR42983">
    <property type="entry name" value="DINITROGENASE IRON-MOLYBDENUM COFACTOR PROTEIN-RELATED"/>
    <property type="match status" value="1"/>
</dbReference>
<protein>
    <submittedName>
        <fullName evidence="2">NifB/NifX family molybdenum-iron cluster-binding protein</fullName>
    </submittedName>
</protein>
<dbReference type="AlphaFoldDB" id="A0A8J6T9R9"/>
<dbReference type="CDD" id="cd00851">
    <property type="entry name" value="MTH1175"/>
    <property type="match status" value="1"/>
</dbReference>
<accession>A0A8J6T9R9</accession>
<name>A0A8J6T9R9_9BACT</name>
<evidence type="ECO:0000313" key="3">
    <source>
        <dbReference type="Proteomes" id="UP000599024"/>
    </source>
</evidence>
<evidence type="ECO:0000259" key="1">
    <source>
        <dbReference type="Pfam" id="PF02579"/>
    </source>
</evidence>
<dbReference type="PANTHER" id="PTHR42983:SF1">
    <property type="entry name" value="IRON-MOLYBDENUM PROTEIN"/>
    <property type="match status" value="1"/>
</dbReference>
<dbReference type="InterPro" id="IPR003731">
    <property type="entry name" value="Di-Nase_FeMo-co_biosynth"/>
</dbReference>
<dbReference type="Gene3D" id="3.30.420.130">
    <property type="entry name" value="Dinitrogenase iron-molybdenum cofactor biosynthesis domain"/>
    <property type="match status" value="1"/>
</dbReference>
<dbReference type="SUPFAM" id="SSF53146">
    <property type="entry name" value="Nitrogenase accessory factor-like"/>
    <property type="match status" value="1"/>
</dbReference>
<organism evidence="2 3">
    <name type="scientific">Candidatus Desulfatifera sulfidica</name>
    <dbReference type="NCBI Taxonomy" id="2841691"/>
    <lineage>
        <taxon>Bacteria</taxon>
        <taxon>Pseudomonadati</taxon>
        <taxon>Thermodesulfobacteriota</taxon>
        <taxon>Desulfobulbia</taxon>
        <taxon>Desulfobulbales</taxon>
        <taxon>Desulfobulbaceae</taxon>
        <taxon>Candidatus Desulfatifera</taxon>
    </lineage>
</organism>
<feature type="domain" description="Dinitrogenase iron-molybdenum cofactor biosynthesis" evidence="1">
    <location>
        <begin position="17"/>
        <end position="101"/>
    </location>
</feature>
<dbReference type="Proteomes" id="UP000599024">
    <property type="component" value="Unassembled WGS sequence"/>
</dbReference>
<sequence length="129" mass="13308">MRIAIPTNNPGGLEAARSGHFGQCDVFTVVELDENKAIATVENVDNVSHDSGGCMVPVNVLASAKVDVIVVSGIGGRPLQGFNKVGIDVYYADSETVATAAAVIDKMVAGELPIMRVDQACGGGADCHH</sequence>
<dbReference type="Pfam" id="PF02579">
    <property type="entry name" value="Nitro_FeMo-Co"/>
    <property type="match status" value="1"/>
</dbReference>
<dbReference type="InterPro" id="IPR033913">
    <property type="entry name" value="MTH1175_dom"/>
</dbReference>
<dbReference type="EMBL" id="JACNLK010000024">
    <property type="protein sequence ID" value="MBC8207953.1"/>
    <property type="molecule type" value="Genomic_DNA"/>
</dbReference>
<reference evidence="2 3" key="1">
    <citation type="submission" date="2020-08" db="EMBL/GenBank/DDBJ databases">
        <title>Bridging the membrane lipid divide: bacteria of the FCB group superphylum have the potential to synthesize archaeal ether lipids.</title>
        <authorList>
            <person name="Villanueva L."/>
            <person name="Von Meijenfeldt F.A.B."/>
            <person name="Westbye A.B."/>
            <person name="Yadav S."/>
            <person name="Hopmans E.C."/>
            <person name="Dutilh B.E."/>
            <person name="Sinninghe Damste J.S."/>
        </authorList>
    </citation>
    <scope>NUCLEOTIDE SEQUENCE [LARGE SCALE GENOMIC DNA]</scope>
    <source>
        <strain evidence="2">NIOZ-UU81</strain>
    </source>
</reference>
<proteinExistence type="predicted"/>